<evidence type="ECO:0000313" key="2">
    <source>
        <dbReference type="EMBL" id="MBC2398064.1"/>
    </source>
</evidence>
<gene>
    <name evidence="2" type="ORF">HGG79_09790</name>
</gene>
<dbReference type="RefSeq" id="WP_035144550.1">
    <property type="nucleotide sequence ID" value="NZ_JAAZWO010000010.1"/>
</dbReference>
<accession>A0A923J0T3</accession>
<proteinExistence type="predicted"/>
<comment type="caution">
    <text evidence="2">The sequence shown here is derived from an EMBL/GenBank/DDBJ whole genome shotgun (WGS) entry which is preliminary data.</text>
</comment>
<dbReference type="AlphaFoldDB" id="A0A923J0T3"/>
<evidence type="ECO:0000313" key="3">
    <source>
        <dbReference type="Proteomes" id="UP000563151"/>
    </source>
</evidence>
<protein>
    <submittedName>
        <fullName evidence="2">Uncharacterized protein</fullName>
    </submittedName>
</protein>
<dbReference type="Proteomes" id="UP000563151">
    <property type="component" value="Unassembled WGS sequence"/>
</dbReference>
<keyword evidence="1" id="KW-0175">Coiled coil</keyword>
<name>A0A923J0T3_CLOTT</name>
<dbReference type="EMBL" id="JAAZWO010000010">
    <property type="protein sequence ID" value="MBC2398064.1"/>
    <property type="molecule type" value="Genomic_DNA"/>
</dbReference>
<evidence type="ECO:0000256" key="1">
    <source>
        <dbReference type="SAM" id="Coils"/>
    </source>
</evidence>
<organism evidence="2 3">
    <name type="scientific">Clostridium tetanomorphum</name>
    <dbReference type="NCBI Taxonomy" id="1553"/>
    <lineage>
        <taxon>Bacteria</taxon>
        <taxon>Bacillati</taxon>
        <taxon>Bacillota</taxon>
        <taxon>Clostridia</taxon>
        <taxon>Eubacteriales</taxon>
        <taxon>Clostridiaceae</taxon>
        <taxon>Clostridium</taxon>
    </lineage>
</organism>
<reference evidence="2 3" key="1">
    <citation type="submission" date="2020-04" db="EMBL/GenBank/DDBJ databases">
        <title>Genomic insights into acetone-butanol-ethanol (ABE) fermentation by sequencing solventogenic clostridia strains.</title>
        <authorList>
            <person name="Brown S."/>
        </authorList>
    </citation>
    <scope>NUCLEOTIDE SEQUENCE [LARGE SCALE GENOMIC DNA]</scope>
    <source>
        <strain evidence="2 3">DJ011</strain>
    </source>
</reference>
<keyword evidence="3" id="KW-1185">Reference proteome</keyword>
<sequence length="779" mass="91691">MNDILTNFTHTYSLNMDRKIFSKDAQRNLQSPILFVFVGDAVSSAVSVINNIKDKWNNGEGIIFVNISTKDIEDSMNIFNFQIPIECEDKKTLRKSIRDKFYSNKELLQKFNKKLTTVRDNMLSFGELFNSFENLSISVITRADDPLNIILPEISILTKKRMMEVFKSSIMDLYVLVKEQNLEDEFYSKVLSASFFREVEYIQKKDFKFNENIAIYGEGRELPVEENGPIFYLTYLLEEKNEKGLIPKNSMENNYEIVSYISLLKNIGIEGETYSDIENQYYDNGRFKVNIKSTSLENEKNIYSTGGLSKVKRPNGAIAATVTRAVYENVLNKMKYFSKKHKDFVAEILKIDESSLHSMVEDLMPQTVKIADMISIMTQKVKNEFYRLTVRESEESLYENRCEEFFKQNFIYGSEKNLYNMKLEDKVEGLIKDYIISNPKLGIYCAWLWTLEEGEGINYIRQYKNLIEKNIENLNRNIENTYENKALDGFNIKSIFFKDEKIKEVKNKIFYIYEMKKEVLKLQIMKEILSKYEKILFNINGDIEKYIKELEEIKKLLKDYEDDITKSGDEYTGQNIKAYYENLVNDIIVHIENIQGEAFYFDDKYIGSIHKLLIEGREQLLEKVIQFCSKYILSNEEFYKPFEEEFNKRANADVMDSSNNVLSKEELYRKLLNILDDNSAIKAYIMNYDVRAYEEKYFFGDYESSFMKYAFNFDRNIRNYKIGYIHEKRASGIEKLSLMGGFTAKDVVYIKNAFECYDYCLKEGYKLHGIDYNELPSII</sequence>
<feature type="coiled-coil region" evidence="1">
    <location>
        <begin position="543"/>
        <end position="570"/>
    </location>
</feature>